<dbReference type="RefSeq" id="WP_123399520.1">
    <property type="nucleotide sequence ID" value="NZ_RJVI01000001.1"/>
</dbReference>
<dbReference type="InterPro" id="IPR001041">
    <property type="entry name" value="2Fe-2S_ferredoxin-type"/>
</dbReference>
<dbReference type="InterPro" id="IPR036010">
    <property type="entry name" value="2Fe-2S_ferredoxin-like_sf"/>
</dbReference>
<dbReference type="CDD" id="cd06189">
    <property type="entry name" value="flavin_oxioreductase"/>
    <property type="match status" value="1"/>
</dbReference>
<dbReference type="GO" id="GO:0051537">
    <property type="term" value="F:2 iron, 2 sulfur cluster binding"/>
    <property type="evidence" value="ECO:0007669"/>
    <property type="project" value="InterPro"/>
</dbReference>
<dbReference type="InterPro" id="IPR017938">
    <property type="entry name" value="Riboflavin_synthase-like_b-brl"/>
</dbReference>
<dbReference type="InterPro" id="IPR006058">
    <property type="entry name" value="2Fe2S_fd_BS"/>
</dbReference>
<dbReference type="InterPro" id="IPR050415">
    <property type="entry name" value="MRET"/>
</dbReference>
<feature type="domain" description="2Fe-2S ferredoxin-type" evidence="2">
    <location>
        <begin position="3"/>
        <end position="93"/>
    </location>
</feature>
<dbReference type="Gene3D" id="3.10.20.30">
    <property type="match status" value="1"/>
</dbReference>
<dbReference type="InterPro" id="IPR008333">
    <property type="entry name" value="Cbr1-like_FAD-bd_dom"/>
</dbReference>
<evidence type="ECO:0000313" key="5">
    <source>
        <dbReference type="Proteomes" id="UP000276634"/>
    </source>
</evidence>
<dbReference type="InterPro" id="IPR012675">
    <property type="entry name" value="Beta-grasp_dom_sf"/>
</dbReference>
<dbReference type="SUPFAM" id="SSF63380">
    <property type="entry name" value="Riboflavin synthase domain-like"/>
    <property type="match status" value="1"/>
</dbReference>
<feature type="domain" description="FAD-binding FR-type" evidence="3">
    <location>
        <begin position="99"/>
        <end position="199"/>
    </location>
</feature>
<dbReference type="Gene3D" id="2.40.30.10">
    <property type="entry name" value="Translation factors"/>
    <property type="match status" value="1"/>
</dbReference>
<dbReference type="EMBL" id="RJVI01000001">
    <property type="protein sequence ID" value="ROR34392.1"/>
    <property type="molecule type" value="Genomic_DNA"/>
</dbReference>
<evidence type="ECO:0000313" key="4">
    <source>
        <dbReference type="EMBL" id="ROR34392.1"/>
    </source>
</evidence>
<dbReference type="GO" id="GO:0016491">
    <property type="term" value="F:oxidoreductase activity"/>
    <property type="evidence" value="ECO:0007669"/>
    <property type="project" value="InterPro"/>
</dbReference>
<dbReference type="PANTHER" id="PTHR47354">
    <property type="entry name" value="NADH OXIDOREDUCTASE HCR"/>
    <property type="match status" value="1"/>
</dbReference>
<comment type="cofactor">
    <cofactor evidence="1">
        <name>[2Fe-2S] cluster</name>
        <dbReference type="ChEBI" id="CHEBI:190135"/>
    </cofactor>
</comment>
<dbReference type="OrthoDB" id="9806195at2"/>
<dbReference type="PANTHER" id="PTHR47354:SF5">
    <property type="entry name" value="PROTEIN RFBI"/>
    <property type="match status" value="1"/>
</dbReference>
<dbReference type="InterPro" id="IPR001433">
    <property type="entry name" value="OxRdtase_FAD/NAD-bd"/>
</dbReference>
<dbReference type="PROSITE" id="PS00197">
    <property type="entry name" value="2FE2S_FER_1"/>
    <property type="match status" value="1"/>
</dbReference>
<evidence type="ECO:0000256" key="1">
    <source>
        <dbReference type="ARBA" id="ARBA00034078"/>
    </source>
</evidence>
<dbReference type="InterPro" id="IPR039261">
    <property type="entry name" value="FNR_nucleotide-bd"/>
</dbReference>
<dbReference type="InterPro" id="IPR017927">
    <property type="entry name" value="FAD-bd_FR_type"/>
</dbReference>
<dbReference type="Pfam" id="PF00175">
    <property type="entry name" value="NAD_binding_1"/>
    <property type="match status" value="1"/>
</dbReference>
<evidence type="ECO:0000259" key="2">
    <source>
        <dbReference type="PROSITE" id="PS51085"/>
    </source>
</evidence>
<dbReference type="PROSITE" id="PS51085">
    <property type="entry name" value="2FE2S_FER_2"/>
    <property type="match status" value="1"/>
</dbReference>
<dbReference type="Pfam" id="PF00970">
    <property type="entry name" value="FAD_binding_6"/>
    <property type="match status" value="1"/>
</dbReference>
<dbReference type="Gene3D" id="3.40.50.80">
    <property type="entry name" value="Nucleotide-binding domain of ferredoxin-NADP reductase (FNR) module"/>
    <property type="match status" value="1"/>
</dbReference>
<protein>
    <submittedName>
        <fullName evidence="4">CDP-4-dehydro-6-deoxyglucose reductase</fullName>
    </submittedName>
</protein>
<keyword evidence="5" id="KW-1185">Reference proteome</keyword>
<dbReference type="PRINTS" id="PR00371">
    <property type="entry name" value="FPNCR"/>
</dbReference>
<dbReference type="Pfam" id="PF00111">
    <property type="entry name" value="Fer2"/>
    <property type="match status" value="1"/>
</dbReference>
<organism evidence="4 5">
    <name type="scientific">Inmirania thermothiophila</name>
    <dbReference type="NCBI Taxonomy" id="1750597"/>
    <lineage>
        <taxon>Bacteria</taxon>
        <taxon>Pseudomonadati</taxon>
        <taxon>Pseudomonadota</taxon>
        <taxon>Gammaproteobacteria</taxon>
        <taxon>Chromatiales</taxon>
        <taxon>Ectothiorhodospiraceae</taxon>
        <taxon>Inmirania</taxon>
    </lineage>
</organism>
<dbReference type="SUPFAM" id="SSF52343">
    <property type="entry name" value="Ferredoxin reductase-like, C-terminal NADP-linked domain"/>
    <property type="match status" value="1"/>
</dbReference>
<dbReference type="SUPFAM" id="SSF54292">
    <property type="entry name" value="2Fe-2S ferredoxin-like"/>
    <property type="match status" value="1"/>
</dbReference>
<dbReference type="PRINTS" id="PR00410">
    <property type="entry name" value="PHEHYDRXLASE"/>
</dbReference>
<dbReference type="Proteomes" id="UP000276634">
    <property type="component" value="Unassembled WGS sequence"/>
</dbReference>
<comment type="caution">
    <text evidence="4">The sequence shown here is derived from an EMBL/GenBank/DDBJ whole genome shotgun (WGS) entry which is preliminary data.</text>
</comment>
<proteinExistence type="predicted"/>
<reference evidence="4 5" key="1">
    <citation type="submission" date="2018-11" db="EMBL/GenBank/DDBJ databases">
        <title>Genomic Encyclopedia of Type Strains, Phase IV (KMG-IV): sequencing the most valuable type-strain genomes for metagenomic binning, comparative biology and taxonomic classification.</title>
        <authorList>
            <person name="Goeker M."/>
        </authorList>
    </citation>
    <scope>NUCLEOTIDE SEQUENCE [LARGE SCALE GENOMIC DNA]</scope>
    <source>
        <strain evidence="4 5">DSM 100275</strain>
    </source>
</reference>
<dbReference type="PROSITE" id="PS51384">
    <property type="entry name" value="FAD_FR"/>
    <property type="match status" value="1"/>
</dbReference>
<accession>A0A3N1Y9U7</accession>
<sequence length="341" mass="36736">MTYKVTIQGDDRGFEAGPGEALLDAALRAGVELPYGCRNGACGSCKVRVVAGEVTYPGGTPAALPPAERAQGLALACRAVPASDLVIEVPRPAGDAASPKVVPARVDALELLAPDVMRLWLVLPETVRVPYRAGQYLNVVLPDGRRRAFSIANAPHSDERIELHIRYVPGGDFTSHVFRGLKVKDLLRIELPLGRFGLREDSALPALLVAGGTGFAPLKAMLEHAFHVGLRRPLRLYWGARSRAGLYLADLPERWAAEHPHFSFTPVLSDPLPADGWRGRTGLVTDAVVEDHPDLSGFEVYVAGPPAMVDAAAKLFPVHRLPPERLYSDAFEFARDGARGG</sequence>
<dbReference type="CDD" id="cd00207">
    <property type="entry name" value="fer2"/>
    <property type="match status" value="1"/>
</dbReference>
<dbReference type="InterPro" id="IPR001709">
    <property type="entry name" value="Flavoprot_Pyr_Nucl_cyt_Rdtase"/>
</dbReference>
<gene>
    <name evidence="4" type="ORF">EDC57_0288</name>
</gene>
<evidence type="ECO:0000259" key="3">
    <source>
        <dbReference type="PROSITE" id="PS51384"/>
    </source>
</evidence>
<name>A0A3N1Y9U7_9GAMM</name>
<dbReference type="AlphaFoldDB" id="A0A3N1Y9U7"/>